<sequence>MTLARVLERHAALLNSSVLYRAREECHTAARPIFLFAGFRVGAPTTSGSGGPGVPRWRMRTTKPRDRRGDVSAAFDTARAARSSDPDLADRCTPARRPRCTPLDMVAVAVEEGIESFRAACAAACDKGAAGYTADGCVSACTPDDDGLGATFAISWDAPVQVNYVRLLDVDAGEEVTVSVAGEVVRAKGPGDDLNLLRVAVGKTAVPAGTTITIVCGGSCALVDVGYCAAGGGEAATATAPPSAKAKAATREPIVLTPISLGVLPRDAVRSSTRSFPVGSGTPFEDLFLLSDVTGSMGSAISTVKRELPRIVSARSAVSGSVHFGVGSYRDEDDENQGWILDQPITGDLAAVRTAVAGFEATGGGDSPEANLVALHRLATLPAAAVGWRDGARRVVAWFGDENGHEPTCVDGGRTRLTRERVARELREAFITVLGVSLGGSAPNSGLDGLTTAYGTCLSGAGPAAGDPDGTRAGQASYITRATGGTTAKLSGASSTLIIDTLAAVDALDVQLSAVTTGCDGVFSVSFDPPLPRTVSPGTTVTLTQTITVDARVCAALTRPDAPFSCSVDFRASGGSFASQKVASQAITGC</sequence>
<accession>A0ACC3BX50</accession>
<comment type="caution">
    <text evidence="1">The sequence shown here is derived from an EMBL/GenBank/DDBJ whole genome shotgun (WGS) entry which is preliminary data.</text>
</comment>
<reference evidence="1" key="1">
    <citation type="submission" date="2019-11" db="EMBL/GenBank/DDBJ databases">
        <title>Nori genome reveals adaptations in red seaweeds to the harsh intertidal environment.</title>
        <authorList>
            <person name="Wang D."/>
            <person name="Mao Y."/>
        </authorList>
    </citation>
    <scope>NUCLEOTIDE SEQUENCE</scope>
    <source>
        <tissue evidence="1">Gametophyte</tissue>
    </source>
</reference>
<protein>
    <submittedName>
        <fullName evidence="1">Uncharacterized protein</fullName>
    </submittedName>
</protein>
<evidence type="ECO:0000313" key="1">
    <source>
        <dbReference type="EMBL" id="KAK1862158.1"/>
    </source>
</evidence>
<dbReference type="EMBL" id="CM020618">
    <property type="protein sequence ID" value="KAK1862158.1"/>
    <property type="molecule type" value="Genomic_DNA"/>
</dbReference>
<dbReference type="Proteomes" id="UP000798662">
    <property type="component" value="Chromosome 1"/>
</dbReference>
<organism evidence="1 2">
    <name type="scientific">Pyropia yezoensis</name>
    <name type="common">Susabi-nori</name>
    <name type="synonym">Porphyra yezoensis</name>
    <dbReference type="NCBI Taxonomy" id="2788"/>
    <lineage>
        <taxon>Eukaryota</taxon>
        <taxon>Rhodophyta</taxon>
        <taxon>Bangiophyceae</taxon>
        <taxon>Bangiales</taxon>
        <taxon>Bangiaceae</taxon>
        <taxon>Pyropia</taxon>
    </lineage>
</organism>
<gene>
    <name evidence="1" type="ORF">I4F81_004734</name>
</gene>
<keyword evidence="2" id="KW-1185">Reference proteome</keyword>
<evidence type="ECO:0000313" key="2">
    <source>
        <dbReference type="Proteomes" id="UP000798662"/>
    </source>
</evidence>
<proteinExistence type="predicted"/>
<name>A0ACC3BX50_PYRYE</name>